<accession>A0A7J7JKF5</accession>
<keyword evidence="1" id="KW-0472">Membrane</keyword>
<dbReference type="Proteomes" id="UP000593567">
    <property type="component" value="Unassembled WGS sequence"/>
</dbReference>
<name>A0A7J7JKF5_BUGNE</name>
<protein>
    <submittedName>
        <fullName evidence="2">Uncharacterized protein</fullName>
    </submittedName>
</protein>
<keyword evidence="1" id="KW-1133">Transmembrane helix</keyword>
<gene>
    <name evidence="2" type="ORF">EB796_015081</name>
</gene>
<organism evidence="2 3">
    <name type="scientific">Bugula neritina</name>
    <name type="common">Brown bryozoan</name>
    <name type="synonym">Sertularia neritina</name>
    <dbReference type="NCBI Taxonomy" id="10212"/>
    <lineage>
        <taxon>Eukaryota</taxon>
        <taxon>Metazoa</taxon>
        <taxon>Spiralia</taxon>
        <taxon>Lophotrochozoa</taxon>
        <taxon>Bryozoa</taxon>
        <taxon>Gymnolaemata</taxon>
        <taxon>Cheilostomatida</taxon>
        <taxon>Flustrina</taxon>
        <taxon>Buguloidea</taxon>
        <taxon>Bugulidae</taxon>
        <taxon>Bugula</taxon>
    </lineage>
</organism>
<dbReference type="AlphaFoldDB" id="A0A7J7JKF5"/>
<keyword evidence="1" id="KW-0812">Transmembrane</keyword>
<evidence type="ECO:0000313" key="3">
    <source>
        <dbReference type="Proteomes" id="UP000593567"/>
    </source>
</evidence>
<sequence>MKIANSIKNICQAHVRTAGQLKCFPLNLVTDGNIYQIKNGKLKESLKLYSVATSSNGGCDLPAEKQCIANRISFHKNSQVLRNEQLKFVQVDNVLMPCRKSWFRQAMSIMFTAAGVYLAYKVFFKFKSNWTCHARQKDFYLYEEATHGDAFLTACKTGDVKAIESYIAKGEELDKKCKYGWTALMTAVVNGHVPNGSQEA</sequence>
<reference evidence="2" key="1">
    <citation type="submission" date="2020-06" db="EMBL/GenBank/DDBJ databases">
        <title>Draft genome of Bugula neritina, a colonial animal packing powerful symbionts and potential medicines.</title>
        <authorList>
            <person name="Rayko M."/>
        </authorList>
    </citation>
    <scope>NUCLEOTIDE SEQUENCE [LARGE SCALE GENOMIC DNA]</scope>
    <source>
        <strain evidence="2">Kwan_BN1</strain>
    </source>
</reference>
<comment type="caution">
    <text evidence="2">The sequence shown here is derived from an EMBL/GenBank/DDBJ whole genome shotgun (WGS) entry which is preliminary data.</text>
</comment>
<evidence type="ECO:0000313" key="2">
    <source>
        <dbReference type="EMBL" id="KAF6026605.1"/>
    </source>
</evidence>
<proteinExistence type="predicted"/>
<dbReference type="SUPFAM" id="SSF48403">
    <property type="entry name" value="Ankyrin repeat"/>
    <property type="match status" value="1"/>
</dbReference>
<evidence type="ECO:0000256" key="1">
    <source>
        <dbReference type="SAM" id="Phobius"/>
    </source>
</evidence>
<feature type="transmembrane region" description="Helical" evidence="1">
    <location>
        <begin position="102"/>
        <end position="120"/>
    </location>
</feature>
<dbReference type="Gene3D" id="1.25.40.20">
    <property type="entry name" value="Ankyrin repeat-containing domain"/>
    <property type="match status" value="1"/>
</dbReference>
<dbReference type="EMBL" id="VXIV02002241">
    <property type="protein sequence ID" value="KAF6026605.1"/>
    <property type="molecule type" value="Genomic_DNA"/>
</dbReference>
<dbReference type="InterPro" id="IPR002110">
    <property type="entry name" value="Ankyrin_rpt"/>
</dbReference>
<dbReference type="InterPro" id="IPR036770">
    <property type="entry name" value="Ankyrin_rpt-contain_sf"/>
</dbReference>
<dbReference type="Pfam" id="PF13637">
    <property type="entry name" value="Ank_4"/>
    <property type="match status" value="1"/>
</dbReference>
<keyword evidence="3" id="KW-1185">Reference proteome</keyword>